<reference evidence="6 7" key="1">
    <citation type="submission" date="2017-02" db="EMBL/GenBank/DDBJ databases">
        <authorList>
            <person name="Peterson S.W."/>
        </authorList>
    </citation>
    <scope>NUCLEOTIDE SEQUENCE [LARGE SCALE GENOMIC DNA]</scope>
    <source>
        <strain evidence="6 7">DSM 25262</strain>
    </source>
</reference>
<evidence type="ECO:0000313" key="7">
    <source>
        <dbReference type="Proteomes" id="UP000190961"/>
    </source>
</evidence>
<evidence type="ECO:0000313" key="6">
    <source>
        <dbReference type="EMBL" id="SKC71631.1"/>
    </source>
</evidence>
<protein>
    <recommendedName>
        <fullName evidence="5">Probable RNA 2'-phosphotransferase</fullName>
        <ecNumber evidence="5">2.7.1.-</ecNumber>
    </recommendedName>
</protein>
<dbReference type="PANTHER" id="PTHR12684">
    <property type="entry name" value="PUTATIVE PHOSPHOTRANSFERASE"/>
    <property type="match status" value="1"/>
</dbReference>
<dbReference type="RefSeq" id="WP_079687227.1">
    <property type="nucleotide sequence ID" value="NZ_FUZU01000002.1"/>
</dbReference>
<dbReference type="GO" id="GO:0006388">
    <property type="term" value="P:tRNA splicing, via endonucleolytic cleavage and ligation"/>
    <property type="evidence" value="ECO:0007669"/>
    <property type="project" value="UniProtKB-UniRule"/>
</dbReference>
<evidence type="ECO:0000256" key="4">
    <source>
        <dbReference type="ARBA" id="ARBA00025212"/>
    </source>
</evidence>
<dbReference type="PANTHER" id="PTHR12684:SF2">
    <property type="entry name" value="TRNA 2'-PHOSPHOTRANSFERASE 1"/>
    <property type="match status" value="1"/>
</dbReference>
<dbReference type="InterPro" id="IPR042081">
    <property type="entry name" value="RNA_2'-PTrans_C"/>
</dbReference>
<dbReference type="Gene3D" id="1.10.10.970">
    <property type="entry name" value="RNA 2'-phosphotransferase, Tpt1/KptA family, N-terminal domain"/>
    <property type="match status" value="1"/>
</dbReference>
<accession>A0A1T5L6P2</accession>
<dbReference type="SUPFAM" id="SSF56399">
    <property type="entry name" value="ADP-ribosylation"/>
    <property type="match status" value="1"/>
</dbReference>
<dbReference type="InterPro" id="IPR002745">
    <property type="entry name" value="Ptrans_KptA/Tpt1"/>
</dbReference>
<evidence type="ECO:0000256" key="5">
    <source>
        <dbReference type="HAMAP-Rule" id="MF_00299"/>
    </source>
</evidence>
<sequence>MLSEKDNTHISKFLSLVLRHKPETIDITLDENGWISVDVLLQQMTIHGHSISKAILDHVVTTNSKKRFSYSEDGTKIRASQGHSVEIDLDYKSRQPPAILYHGTAEKSLNSILATGLKKRERHHVHLSTAIETALAVGKRYGKPVLLSIDARKMHDDGYIFFLSENNVWLTDHVPVKYINKTTGLLIN</sequence>
<evidence type="ECO:0000256" key="3">
    <source>
        <dbReference type="ARBA" id="ARBA00023027"/>
    </source>
</evidence>
<dbReference type="Pfam" id="PF01885">
    <property type="entry name" value="PTS_2-RNA"/>
    <property type="match status" value="1"/>
</dbReference>
<dbReference type="NCBIfam" id="NF002014">
    <property type="entry name" value="PRK00819.1-4"/>
    <property type="match status" value="1"/>
</dbReference>
<evidence type="ECO:0000256" key="2">
    <source>
        <dbReference type="ARBA" id="ARBA00022679"/>
    </source>
</evidence>
<gene>
    <name evidence="5" type="primary">kptA</name>
    <name evidence="6" type="ORF">SAMN05660236_2637</name>
</gene>
<dbReference type="EC" id="2.7.1.-" evidence="5"/>
<comment type="similarity">
    <text evidence="1 5">Belongs to the KptA/TPT1 family.</text>
</comment>
<dbReference type="HAMAP" id="MF_00299">
    <property type="entry name" value="KptA"/>
    <property type="match status" value="1"/>
</dbReference>
<dbReference type="InterPro" id="IPR022928">
    <property type="entry name" value="RNA_2'-PTrans_KptA"/>
</dbReference>
<dbReference type="OrthoDB" id="4537997at2"/>
<dbReference type="GO" id="GO:0003950">
    <property type="term" value="F:NAD+ poly-ADP-ribosyltransferase activity"/>
    <property type="evidence" value="ECO:0007669"/>
    <property type="project" value="InterPro"/>
</dbReference>
<dbReference type="InterPro" id="IPR042080">
    <property type="entry name" value="RNA_2'-PTrans_N"/>
</dbReference>
<dbReference type="EMBL" id="FUZU01000002">
    <property type="protein sequence ID" value="SKC71631.1"/>
    <property type="molecule type" value="Genomic_DNA"/>
</dbReference>
<dbReference type="AlphaFoldDB" id="A0A1T5L6P2"/>
<dbReference type="GO" id="GO:0000215">
    <property type="term" value="F:tRNA 2'-phosphotransferase activity"/>
    <property type="evidence" value="ECO:0007669"/>
    <property type="project" value="TreeGrafter"/>
</dbReference>
<keyword evidence="2 5" id="KW-0808">Transferase</keyword>
<dbReference type="Proteomes" id="UP000190961">
    <property type="component" value="Unassembled WGS sequence"/>
</dbReference>
<dbReference type="Gene3D" id="3.20.170.30">
    <property type="match status" value="1"/>
</dbReference>
<keyword evidence="3 5" id="KW-0520">NAD</keyword>
<proteinExistence type="inferred from homology"/>
<name>A0A1T5L6P2_9BACT</name>
<keyword evidence="7" id="KW-1185">Reference proteome</keyword>
<evidence type="ECO:0000256" key="1">
    <source>
        <dbReference type="ARBA" id="ARBA00009836"/>
    </source>
</evidence>
<organism evidence="6 7">
    <name type="scientific">Ohtaekwangia koreensis</name>
    <dbReference type="NCBI Taxonomy" id="688867"/>
    <lineage>
        <taxon>Bacteria</taxon>
        <taxon>Pseudomonadati</taxon>
        <taxon>Bacteroidota</taxon>
        <taxon>Cytophagia</taxon>
        <taxon>Cytophagales</taxon>
        <taxon>Fulvivirgaceae</taxon>
        <taxon>Ohtaekwangia</taxon>
    </lineage>
</organism>
<dbReference type="STRING" id="688867.SAMN05660236_2637"/>
<comment type="function">
    <text evidence="4 5">Removes the 2'-phosphate from RNA via an intermediate in which the phosphate is ADP-ribosylated by NAD followed by a presumed transesterification to release the RNA and generate ADP-ribose 1''-2''-cyclic phosphate (APPR&gt;P). May function as an ADP-ribosylase.</text>
</comment>